<evidence type="ECO:0000313" key="4">
    <source>
        <dbReference type="Proteomes" id="UP000301751"/>
    </source>
</evidence>
<dbReference type="GO" id="GO:0005829">
    <property type="term" value="C:cytosol"/>
    <property type="evidence" value="ECO:0007669"/>
    <property type="project" value="TreeGrafter"/>
</dbReference>
<dbReference type="Pfam" id="PF03061">
    <property type="entry name" value="4HBT"/>
    <property type="match status" value="2"/>
</dbReference>
<dbReference type="NCBIfam" id="TIGR00369">
    <property type="entry name" value="unchar_dom_1"/>
    <property type="match status" value="1"/>
</dbReference>
<name>A0A480AQT3_9BURK</name>
<dbReference type="SUPFAM" id="SSF54637">
    <property type="entry name" value="Thioesterase/thiol ester dehydrase-isomerase"/>
    <property type="match status" value="2"/>
</dbReference>
<proteinExistence type="predicted"/>
<protein>
    <submittedName>
        <fullName evidence="3">Phenylacetic acid degradation protein</fullName>
    </submittedName>
</protein>
<dbReference type="InterPro" id="IPR029069">
    <property type="entry name" value="HotDog_dom_sf"/>
</dbReference>
<dbReference type="InterPro" id="IPR003736">
    <property type="entry name" value="PAAI_dom"/>
</dbReference>
<dbReference type="EMBL" id="BJCL01000005">
    <property type="protein sequence ID" value="GCL63296.1"/>
    <property type="molecule type" value="Genomic_DNA"/>
</dbReference>
<feature type="domain" description="Thioesterase" evidence="2">
    <location>
        <begin position="211"/>
        <end position="283"/>
    </location>
</feature>
<comment type="caution">
    <text evidence="3">The sequence shown here is derived from an EMBL/GenBank/DDBJ whole genome shotgun (WGS) entry which is preliminary data.</text>
</comment>
<sequence length="304" mass="31788">MHPVLDDLSRTFVAGTPHMRESGMAITALSTGRGTMVLPARADWVGDPVRQVLHPGVLTVLADSACGLAVGAALDKRVPYATLDLRMDYLRPAGPDHDVHCEAHCYRLTRSVAFARADVWQADRSQPIATAQATFMLSTPGGASPRQAGAAAAASAVPAWQAPADSLPVLPGLAIPYVDYLGIRMAPGGDAPLFRMPYQAKLIGNPNLPALHGGVVAGFAETAALLHLSQALGGAKLPKGIDFSVDYLRAGRPVETFAACELVRVGARVALVQVRCWQSDPATPIIVARGHFLLTAPEGAADAG</sequence>
<dbReference type="Gene3D" id="3.10.129.10">
    <property type="entry name" value="Hotdog Thioesterase"/>
    <property type="match status" value="2"/>
</dbReference>
<evidence type="ECO:0000313" key="3">
    <source>
        <dbReference type="EMBL" id="GCL63296.1"/>
    </source>
</evidence>
<feature type="domain" description="Thioesterase" evidence="2">
    <location>
        <begin position="52"/>
        <end position="126"/>
    </location>
</feature>
<gene>
    <name evidence="3" type="ORF">AQPW35_23770</name>
</gene>
<evidence type="ECO:0000259" key="2">
    <source>
        <dbReference type="Pfam" id="PF03061"/>
    </source>
</evidence>
<keyword evidence="1" id="KW-0378">Hydrolase</keyword>
<dbReference type="PANTHER" id="PTHR43240">
    <property type="entry name" value="1,4-DIHYDROXY-2-NAPHTHOYL-COA THIOESTERASE 1"/>
    <property type="match status" value="1"/>
</dbReference>
<dbReference type="CDD" id="cd03443">
    <property type="entry name" value="PaaI_thioesterase"/>
    <property type="match status" value="2"/>
</dbReference>
<dbReference type="InterPro" id="IPR006683">
    <property type="entry name" value="Thioestr_dom"/>
</dbReference>
<accession>A0A480AQT3</accession>
<reference evidence="4" key="1">
    <citation type="submission" date="2019-03" db="EMBL/GenBank/DDBJ databases">
        <title>Aquabacterium pictum sp.nov., the first bacteriochlorophyll a-containing freshwater bacterium in the genus Aquabacterium of the class Betaproteobacteria.</title>
        <authorList>
            <person name="Hirose S."/>
            <person name="Tank M."/>
            <person name="Hara E."/>
            <person name="Tamaki H."/>
            <person name="Takaichi S."/>
            <person name="Haruta S."/>
            <person name="Hanada S."/>
        </authorList>
    </citation>
    <scope>NUCLEOTIDE SEQUENCE [LARGE SCALE GENOMIC DNA]</scope>
    <source>
        <strain evidence="4">W35</strain>
    </source>
</reference>
<organism evidence="3 4">
    <name type="scientific">Pseudaquabacterium pictum</name>
    <dbReference type="NCBI Taxonomy" id="2315236"/>
    <lineage>
        <taxon>Bacteria</taxon>
        <taxon>Pseudomonadati</taxon>
        <taxon>Pseudomonadota</taxon>
        <taxon>Betaproteobacteria</taxon>
        <taxon>Burkholderiales</taxon>
        <taxon>Sphaerotilaceae</taxon>
        <taxon>Pseudaquabacterium</taxon>
    </lineage>
</organism>
<keyword evidence="4" id="KW-1185">Reference proteome</keyword>
<dbReference type="AlphaFoldDB" id="A0A480AQT3"/>
<dbReference type="Proteomes" id="UP000301751">
    <property type="component" value="Unassembled WGS sequence"/>
</dbReference>
<dbReference type="GO" id="GO:0061522">
    <property type="term" value="F:1,4-dihydroxy-2-naphthoyl-CoA thioesterase activity"/>
    <property type="evidence" value="ECO:0007669"/>
    <property type="project" value="TreeGrafter"/>
</dbReference>
<dbReference type="OrthoDB" id="9813158at2"/>
<evidence type="ECO:0000256" key="1">
    <source>
        <dbReference type="ARBA" id="ARBA00022801"/>
    </source>
</evidence>
<dbReference type="PANTHER" id="PTHR43240:SF7">
    <property type="entry name" value="BLR7284 PROTEIN"/>
    <property type="match status" value="1"/>
</dbReference>
<dbReference type="RefSeq" id="WP_137733034.1">
    <property type="nucleotide sequence ID" value="NZ_BJCL01000005.1"/>
</dbReference>